<dbReference type="Proteomes" id="UP001065613">
    <property type="component" value="Chromosome"/>
</dbReference>
<dbReference type="EMBL" id="CP073041">
    <property type="protein sequence ID" value="UXE60233.1"/>
    <property type="molecule type" value="Genomic_DNA"/>
</dbReference>
<gene>
    <name evidence="2" type="ORF">KA717_32160</name>
</gene>
<accession>A0A977KUM1</accession>
<name>A0A977KUM1_9CYAN</name>
<evidence type="ECO:0000313" key="2">
    <source>
        <dbReference type="EMBL" id="UXE60233.1"/>
    </source>
</evidence>
<dbReference type="SUPFAM" id="SSF55729">
    <property type="entry name" value="Acyl-CoA N-acyltransferases (Nat)"/>
    <property type="match status" value="1"/>
</dbReference>
<organism evidence="2">
    <name type="scientific">Woronichinia naegeliana WA131</name>
    <dbReference type="NCBI Taxonomy" id="2824559"/>
    <lineage>
        <taxon>Bacteria</taxon>
        <taxon>Bacillati</taxon>
        <taxon>Cyanobacteriota</taxon>
        <taxon>Cyanophyceae</taxon>
        <taxon>Synechococcales</taxon>
        <taxon>Coelosphaeriaceae</taxon>
        <taxon>Woronichinia</taxon>
    </lineage>
</organism>
<dbReference type="InterPro" id="IPR016181">
    <property type="entry name" value="Acyl_CoA_acyltransferase"/>
</dbReference>
<dbReference type="Pfam" id="PF13508">
    <property type="entry name" value="Acetyltransf_7"/>
    <property type="match status" value="1"/>
</dbReference>
<proteinExistence type="predicted"/>
<dbReference type="CDD" id="cd04301">
    <property type="entry name" value="NAT_SF"/>
    <property type="match status" value="1"/>
</dbReference>
<evidence type="ECO:0000259" key="1">
    <source>
        <dbReference type="PROSITE" id="PS51186"/>
    </source>
</evidence>
<dbReference type="Gene3D" id="3.40.630.30">
    <property type="match status" value="1"/>
</dbReference>
<protein>
    <submittedName>
        <fullName evidence="2">GNAT family N-acetyltransferase</fullName>
    </submittedName>
</protein>
<sequence length="93" mass="10693">MVVWGHASVTDLLMLSNQVILWGLVVDENYRNQGIGQALIQSIEQWANQLGCAGIMLYSNIKRQETHLFYEKNGYTNIKQSLVFVKNLDHDRL</sequence>
<dbReference type="GO" id="GO:0016747">
    <property type="term" value="F:acyltransferase activity, transferring groups other than amino-acyl groups"/>
    <property type="evidence" value="ECO:0007669"/>
    <property type="project" value="InterPro"/>
</dbReference>
<feature type="domain" description="N-acetyltransferase" evidence="1">
    <location>
        <begin position="1"/>
        <end position="93"/>
    </location>
</feature>
<dbReference type="KEGG" id="wna:KA717_32160"/>
<dbReference type="PROSITE" id="PS51186">
    <property type="entry name" value="GNAT"/>
    <property type="match status" value="1"/>
</dbReference>
<dbReference type="InterPro" id="IPR000182">
    <property type="entry name" value="GNAT_dom"/>
</dbReference>
<dbReference type="AlphaFoldDB" id="A0A977KUM1"/>
<reference evidence="2" key="1">
    <citation type="submission" date="2021-04" db="EMBL/GenBank/DDBJ databases">
        <title>Genome sequence of Woronichinia naegeliana from Washington state freshwater lake bloom.</title>
        <authorList>
            <person name="Dreher T.W."/>
        </authorList>
    </citation>
    <scope>NUCLEOTIDE SEQUENCE</scope>
    <source>
        <strain evidence="2">WA131</strain>
    </source>
</reference>